<reference evidence="4" key="2">
    <citation type="journal article" date="2023" name="IMA Fungus">
        <title>Comparative genomic study of the Penicillium genus elucidates a diverse pangenome and 15 lateral gene transfer events.</title>
        <authorList>
            <person name="Petersen C."/>
            <person name="Sorensen T."/>
            <person name="Nielsen M.R."/>
            <person name="Sondergaard T.E."/>
            <person name="Sorensen J.L."/>
            <person name="Fitzpatrick D.A."/>
            <person name="Frisvad J.C."/>
            <person name="Nielsen K.L."/>
        </authorList>
    </citation>
    <scope>NUCLEOTIDE SEQUENCE</scope>
    <source>
        <strain evidence="4">IBT 16125</strain>
    </source>
</reference>
<keyword evidence="1" id="KW-0175">Coiled coil</keyword>
<gene>
    <name evidence="4" type="ORF">N7458_002150</name>
</gene>
<feature type="region of interest" description="Disordered" evidence="2">
    <location>
        <begin position="111"/>
        <end position="132"/>
    </location>
</feature>
<evidence type="ECO:0000259" key="3">
    <source>
        <dbReference type="Pfam" id="PF09073"/>
    </source>
</evidence>
<evidence type="ECO:0000313" key="4">
    <source>
        <dbReference type="EMBL" id="KAJ5460598.1"/>
    </source>
</evidence>
<dbReference type="Proteomes" id="UP001213681">
    <property type="component" value="Unassembled WGS sequence"/>
</dbReference>
<feature type="region of interest" description="Disordered" evidence="2">
    <location>
        <begin position="160"/>
        <end position="456"/>
    </location>
</feature>
<evidence type="ECO:0000313" key="5">
    <source>
        <dbReference type="Proteomes" id="UP001213681"/>
    </source>
</evidence>
<dbReference type="AlphaFoldDB" id="A0AAD6G6V8"/>
<feature type="compositionally biased region" description="Acidic residues" evidence="2">
    <location>
        <begin position="245"/>
        <end position="255"/>
    </location>
</feature>
<proteinExistence type="predicted"/>
<dbReference type="GO" id="GO:0030686">
    <property type="term" value="C:90S preribosome"/>
    <property type="evidence" value="ECO:0007669"/>
    <property type="project" value="TreeGrafter"/>
</dbReference>
<dbReference type="Pfam" id="PF09073">
    <property type="entry name" value="BUD22"/>
    <property type="match status" value="1"/>
</dbReference>
<feature type="domain" description="Bud22" evidence="3">
    <location>
        <begin position="32"/>
        <end position="456"/>
    </location>
</feature>
<feature type="compositionally biased region" description="Basic and acidic residues" evidence="2">
    <location>
        <begin position="164"/>
        <end position="186"/>
    </location>
</feature>
<evidence type="ECO:0000256" key="2">
    <source>
        <dbReference type="SAM" id="MobiDB-lite"/>
    </source>
</evidence>
<feature type="compositionally biased region" description="Acidic residues" evidence="2">
    <location>
        <begin position="223"/>
        <end position="233"/>
    </location>
</feature>
<dbReference type="InterPro" id="IPR037393">
    <property type="entry name" value="Bud22/SRFB1"/>
</dbReference>
<feature type="compositionally biased region" description="Acidic residues" evidence="2">
    <location>
        <begin position="318"/>
        <end position="327"/>
    </location>
</feature>
<dbReference type="EMBL" id="JAPVEA010000002">
    <property type="protein sequence ID" value="KAJ5460598.1"/>
    <property type="molecule type" value="Genomic_DNA"/>
</dbReference>
<dbReference type="GO" id="GO:0030490">
    <property type="term" value="P:maturation of SSU-rRNA"/>
    <property type="evidence" value="ECO:0007669"/>
    <property type="project" value="TreeGrafter"/>
</dbReference>
<dbReference type="PANTHER" id="PTHR23325:SF1">
    <property type="entry name" value="SERUM RESPONSE FACTOR-BINDING PROTEIN 1"/>
    <property type="match status" value="1"/>
</dbReference>
<comment type="caution">
    <text evidence="4">The sequence shown here is derived from an EMBL/GenBank/DDBJ whole genome shotgun (WGS) entry which is preliminary data.</text>
</comment>
<feature type="compositionally biased region" description="Basic and acidic residues" evidence="2">
    <location>
        <begin position="358"/>
        <end position="379"/>
    </location>
</feature>
<sequence length="456" mass="49975">MPKRKLSELNVPSRLDTRKLSIKAVRLTTKFEQGVQILTKGLKTARGFERQKLSRREKTAKADGNAATLARLAEEVEALKAIDYPITAERYLFKQLVKTKRIAESPTFKEFQEAKNVSTEGPKSAAESNVHGRLFKSTPVKNVMPDIMNGIRKLLGVEDAPAGKSDKSGAKKDAPKKAKLAARQDDVSESENEEEQPKEPRKSSADKDRQPDSADQQDLSVSGEEDFDSEDLAQFESRLAPGSGSEDESGSDDDIENVHRQALGDDISESISRSPSPDLSAEDSPPPKKAKGAKASKDPVQSTTFLPSLTMGGYWSGSEEEATDDEAAAGPPKRKNRMGQQARRALWEKKYGAGANHIQEEQRKQRRSRDSGWDTRKGASDGARGRGGPRGGRDGFGAGRPQNRYDDRSGAGQSHGNKPRNPPKDTGPLHPSWEAKRKLKEQASTAKFEGKKIVFD</sequence>
<dbReference type="InterPro" id="IPR015158">
    <property type="entry name" value="Bud22_dom"/>
</dbReference>
<feature type="compositionally biased region" description="Gly residues" evidence="2">
    <location>
        <begin position="385"/>
        <end position="398"/>
    </location>
</feature>
<accession>A0AAD6G6V8</accession>
<dbReference type="RefSeq" id="XP_056769640.1">
    <property type="nucleotide sequence ID" value="XM_056905533.1"/>
</dbReference>
<name>A0AAD6G6V8_9EURO</name>
<dbReference type="GO" id="GO:0005634">
    <property type="term" value="C:nucleus"/>
    <property type="evidence" value="ECO:0007669"/>
    <property type="project" value="TreeGrafter"/>
</dbReference>
<evidence type="ECO:0000256" key="1">
    <source>
        <dbReference type="ARBA" id="ARBA00023054"/>
    </source>
</evidence>
<protein>
    <recommendedName>
        <fullName evidence="3">Bud22 domain-containing protein</fullName>
    </recommendedName>
</protein>
<feature type="compositionally biased region" description="Basic and acidic residues" evidence="2">
    <location>
        <begin position="195"/>
        <end position="212"/>
    </location>
</feature>
<organism evidence="4 5">
    <name type="scientific">Penicillium daleae</name>
    <dbReference type="NCBI Taxonomy" id="63821"/>
    <lineage>
        <taxon>Eukaryota</taxon>
        <taxon>Fungi</taxon>
        <taxon>Dikarya</taxon>
        <taxon>Ascomycota</taxon>
        <taxon>Pezizomycotina</taxon>
        <taxon>Eurotiomycetes</taxon>
        <taxon>Eurotiomycetidae</taxon>
        <taxon>Eurotiales</taxon>
        <taxon>Aspergillaceae</taxon>
        <taxon>Penicillium</taxon>
    </lineage>
</organism>
<keyword evidence="5" id="KW-1185">Reference proteome</keyword>
<dbReference type="PANTHER" id="PTHR23325">
    <property type="entry name" value="SERUM RESPONSE FACTOR-BINDING"/>
    <property type="match status" value="1"/>
</dbReference>
<dbReference type="GeneID" id="81595776"/>
<reference evidence="4" key="1">
    <citation type="submission" date="2022-12" db="EMBL/GenBank/DDBJ databases">
        <authorList>
            <person name="Petersen C."/>
        </authorList>
    </citation>
    <scope>NUCLEOTIDE SEQUENCE</scope>
    <source>
        <strain evidence="4">IBT 16125</strain>
    </source>
</reference>